<protein>
    <submittedName>
        <fullName evidence="7">Hexose kinase</fullName>
        <ecNumber evidence="7">2.7.1.-</ecNumber>
    </submittedName>
</protein>
<sequence>MAVDFIHVEGITRINTFIRSGEIEYKAVNKGPEISETAQNKLLEKLQTLTEEDMLFVSGSLPKGIKDEVFIDIAKLSQQKGFQLIWDISSESLINCLPYHPFLIKPNDEELAHLLGVPALKTDKELIGGARELMDRGAGKVLVSLGEKGALYVDENESLFTTAPIGKVVNTACAGDTMLAVFVGKLIQGENLEEALICATAAGSSTAFSAGLTDLSDLQKLKEQIKLRRVVM</sequence>
<keyword evidence="8" id="KW-1185">Reference proteome</keyword>
<keyword evidence="5" id="KW-0067">ATP-binding</keyword>
<dbReference type="GO" id="GO:0016301">
    <property type="term" value="F:kinase activity"/>
    <property type="evidence" value="ECO:0007669"/>
    <property type="project" value="UniProtKB-KW"/>
</dbReference>
<comment type="caution">
    <text evidence="7">The sequence shown here is derived from an EMBL/GenBank/DDBJ whole genome shotgun (WGS) entry which is preliminary data.</text>
</comment>
<evidence type="ECO:0000256" key="5">
    <source>
        <dbReference type="ARBA" id="ARBA00022840"/>
    </source>
</evidence>
<evidence type="ECO:0000256" key="1">
    <source>
        <dbReference type="ARBA" id="ARBA00010688"/>
    </source>
</evidence>
<proteinExistence type="inferred from homology"/>
<dbReference type="PANTHER" id="PTHR46566">
    <property type="entry name" value="1-PHOSPHOFRUCTOKINASE-RELATED"/>
    <property type="match status" value="1"/>
</dbReference>
<reference evidence="7 8" key="1">
    <citation type="submission" date="2023-10" db="EMBL/GenBank/DDBJ databases">
        <title>Virgibacillus halophilus 5B73C genome.</title>
        <authorList>
            <person name="Miliotis G."/>
            <person name="Sengupta P."/>
            <person name="Hameed A."/>
            <person name="Chuvochina M."/>
            <person name="Mcdonagh F."/>
            <person name="Simpson A.C."/>
            <person name="Singh N.K."/>
            <person name="Rekha P.D."/>
            <person name="Raman K."/>
            <person name="Hugenholtz P."/>
            <person name="Venkateswaran K."/>
        </authorList>
    </citation>
    <scope>NUCLEOTIDE SEQUENCE [LARGE SCALE GENOMIC DNA]</scope>
    <source>
        <strain evidence="7 8">5B73C</strain>
    </source>
</reference>
<evidence type="ECO:0000256" key="3">
    <source>
        <dbReference type="ARBA" id="ARBA00022741"/>
    </source>
</evidence>
<organism evidence="7 8">
    <name type="scientific">Tigheibacillus halophilus</name>
    <dbReference type="NCBI Taxonomy" id="361280"/>
    <lineage>
        <taxon>Bacteria</taxon>
        <taxon>Bacillati</taxon>
        <taxon>Bacillota</taxon>
        <taxon>Bacilli</taxon>
        <taxon>Bacillales</taxon>
        <taxon>Bacillaceae</taxon>
        <taxon>Tigheibacillus</taxon>
    </lineage>
</organism>
<evidence type="ECO:0000256" key="4">
    <source>
        <dbReference type="ARBA" id="ARBA00022777"/>
    </source>
</evidence>
<dbReference type="InterPro" id="IPR029056">
    <property type="entry name" value="Ribokinase-like"/>
</dbReference>
<dbReference type="EMBL" id="JAWDIP010000003">
    <property type="protein sequence ID" value="MDY0394581.1"/>
    <property type="molecule type" value="Genomic_DNA"/>
</dbReference>
<gene>
    <name evidence="7" type="ORF">RWE15_09165</name>
</gene>
<evidence type="ECO:0000313" key="7">
    <source>
        <dbReference type="EMBL" id="MDY0394581.1"/>
    </source>
</evidence>
<dbReference type="CDD" id="cd01164">
    <property type="entry name" value="FruK_PfkB_like"/>
    <property type="match status" value="1"/>
</dbReference>
<evidence type="ECO:0000256" key="2">
    <source>
        <dbReference type="ARBA" id="ARBA00022679"/>
    </source>
</evidence>
<dbReference type="Proteomes" id="UP001281447">
    <property type="component" value="Unassembled WGS sequence"/>
</dbReference>
<name>A0ABU5C5G9_9BACI</name>
<evidence type="ECO:0000313" key="8">
    <source>
        <dbReference type="Proteomes" id="UP001281447"/>
    </source>
</evidence>
<keyword evidence="4 7" id="KW-0418">Kinase</keyword>
<dbReference type="InterPro" id="IPR017583">
    <property type="entry name" value="Tagatose/fructose_Pkinase"/>
</dbReference>
<dbReference type="Gene3D" id="3.40.1190.20">
    <property type="match status" value="1"/>
</dbReference>
<dbReference type="Pfam" id="PF00294">
    <property type="entry name" value="PfkB"/>
    <property type="match status" value="1"/>
</dbReference>
<evidence type="ECO:0000259" key="6">
    <source>
        <dbReference type="Pfam" id="PF00294"/>
    </source>
</evidence>
<dbReference type="SUPFAM" id="SSF53613">
    <property type="entry name" value="Ribokinase-like"/>
    <property type="match status" value="1"/>
</dbReference>
<accession>A0ABU5C5G9</accession>
<feature type="domain" description="Carbohydrate kinase PfkB" evidence="6">
    <location>
        <begin position="3"/>
        <end position="214"/>
    </location>
</feature>
<dbReference type="PANTHER" id="PTHR46566:SF1">
    <property type="entry name" value="1-PHOSPHOFRUCTOKINASE"/>
    <property type="match status" value="1"/>
</dbReference>
<keyword evidence="3" id="KW-0547">Nucleotide-binding</keyword>
<comment type="similarity">
    <text evidence="1">Belongs to the carbohydrate kinase PfkB family.</text>
</comment>
<dbReference type="NCBIfam" id="TIGR03168">
    <property type="entry name" value="1-PFK"/>
    <property type="match status" value="1"/>
</dbReference>
<dbReference type="InterPro" id="IPR011611">
    <property type="entry name" value="PfkB_dom"/>
</dbReference>
<keyword evidence="2 7" id="KW-0808">Transferase</keyword>
<dbReference type="EC" id="2.7.1.-" evidence="7"/>